<dbReference type="InterPro" id="IPR011330">
    <property type="entry name" value="Glyco_hydro/deAcase_b/a-brl"/>
</dbReference>
<proteinExistence type="predicted"/>
<sequence length="241" mass="28580">MYLIRLDDASEYMDVEKWGKVEKLLEKYHIKPIVGIIPKNQDTDLVNKYKFNPLFWDMAREWQTKGWEIALHGYTHVFCSNSGGINPVNYRSEFADIPLEDQKKKISKGIKIFEKHGLYARVFFAPAHTFDMNTLKALRQVTDIRIISDTIANDIYKYDGFYFIPQQSGKVRKLPFKVTTFCYHPNTMKEQDFITLENFLIKYRHEFGGFTDLNFKDKSNGFYDKILRSVYFSIRKIRTIF</sequence>
<dbReference type="Pfam" id="PF10096">
    <property type="entry name" value="DUF2334"/>
    <property type="match status" value="1"/>
</dbReference>
<dbReference type="AlphaFoldDB" id="A0A942T3D4"/>
<dbReference type="RefSeq" id="WP_213144419.1">
    <property type="nucleotide sequence ID" value="NZ_JAGYPE020000015.1"/>
</dbReference>
<evidence type="ECO:0000313" key="3">
    <source>
        <dbReference type="Proteomes" id="UP000677265"/>
    </source>
</evidence>
<evidence type="ECO:0000313" key="1">
    <source>
        <dbReference type="EMBL" id="MBS4184547.1"/>
    </source>
</evidence>
<reference evidence="1" key="1">
    <citation type="submission" date="2021-05" db="EMBL/GenBank/DDBJ databases">
        <title>Novel Bacillus species.</title>
        <authorList>
            <person name="Liu G."/>
        </authorList>
    </citation>
    <scope>NUCLEOTIDE SEQUENCE</scope>
    <source>
        <strain evidence="1 3">FJAT-50051</strain>
    </source>
</reference>
<gene>
    <name evidence="2" type="ORF">KHB02_010795</name>
    <name evidence="1" type="ORF">KHB02_24420</name>
</gene>
<dbReference type="Gene3D" id="3.20.20.370">
    <property type="entry name" value="Glycoside hydrolase/deacetylase"/>
    <property type="match status" value="1"/>
</dbReference>
<dbReference type="EMBL" id="JAGYPE020000015">
    <property type="protein sequence ID" value="MCH6266012.1"/>
    <property type="molecule type" value="Genomic_DNA"/>
</dbReference>
<dbReference type="Proteomes" id="UP000677265">
    <property type="component" value="Unassembled WGS sequence"/>
</dbReference>
<evidence type="ECO:0000313" key="2">
    <source>
        <dbReference type="EMBL" id="MCH6266012.1"/>
    </source>
</evidence>
<dbReference type="SUPFAM" id="SSF88713">
    <property type="entry name" value="Glycoside hydrolase/deacetylase"/>
    <property type="match status" value="1"/>
</dbReference>
<keyword evidence="3" id="KW-1185">Reference proteome</keyword>
<name>A0A942T3D4_9BACI</name>
<dbReference type="GO" id="GO:0005975">
    <property type="term" value="P:carbohydrate metabolic process"/>
    <property type="evidence" value="ECO:0007669"/>
    <property type="project" value="InterPro"/>
</dbReference>
<organism evidence="1">
    <name type="scientific">Neobacillus citreus</name>
    <dbReference type="NCBI Taxonomy" id="2833578"/>
    <lineage>
        <taxon>Bacteria</taxon>
        <taxon>Bacillati</taxon>
        <taxon>Bacillota</taxon>
        <taxon>Bacilli</taxon>
        <taxon>Bacillales</taxon>
        <taxon>Bacillaceae</taxon>
        <taxon>Neobacillus</taxon>
    </lineage>
</organism>
<dbReference type="InterPro" id="IPR018763">
    <property type="entry name" value="DUF2334"/>
</dbReference>
<accession>A0A942T3D4</accession>
<protein>
    <submittedName>
        <fullName evidence="1">DUF2334 domain-containing protein</fullName>
    </submittedName>
</protein>
<dbReference type="EMBL" id="JAGYPE010000004">
    <property type="protein sequence ID" value="MBS4184547.1"/>
    <property type="molecule type" value="Genomic_DNA"/>
</dbReference>
<comment type="caution">
    <text evidence="1">The sequence shown here is derived from an EMBL/GenBank/DDBJ whole genome shotgun (WGS) entry which is preliminary data.</text>
</comment>